<name>T1GAM0_MEGSC</name>
<evidence type="ECO:0000313" key="2">
    <source>
        <dbReference type="Proteomes" id="UP000015102"/>
    </source>
</evidence>
<reference evidence="1" key="2">
    <citation type="submission" date="2015-06" db="UniProtKB">
        <authorList>
            <consortium name="EnsemblMetazoa"/>
        </authorList>
    </citation>
    <scope>IDENTIFICATION</scope>
</reference>
<dbReference type="EMBL" id="CAQQ02039537">
    <property type="status" value="NOT_ANNOTATED_CDS"/>
    <property type="molecule type" value="Genomic_DNA"/>
</dbReference>
<accession>T1GAM0</accession>
<dbReference type="Proteomes" id="UP000015102">
    <property type="component" value="Unassembled WGS sequence"/>
</dbReference>
<reference evidence="2" key="1">
    <citation type="submission" date="2013-02" db="EMBL/GenBank/DDBJ databases">
        <authorList>
            <person name="Hughes D."/>
        </authorList>
    </citation>
    <scope>NUCLEOTIDE SEQUENCE</scope>
    <source>
        <strain>Durham</strain>
        <strain evidence="2">NC isolate 2 -- Noor lab</strain>
    </source>
</reference>
<organism evidence="1 2">
    <name type="scientific">Megaselia scalaris</name>
    <name type="common">Humpbacked fly</name>
    <name type="synonym">Phora scalaris</name>
    <dbReference type="NCBI Taxonomy" id="36166"/>
    <lineage>
        <taxon>Eukaryota</taxon>
        <taxon>Metazoa</taxon>
        <taxon>Ecdysozoa</taxon>
        <taxon>Arthropoda</taxon>
        <taxon>Hexapoda</taxon>
        <taxon>Insecta</taxon>
        <taxon>Pterygota</taxon>
        <taxon>Neoptera</taxon>
        <taxon>Endopterygota</taxon>
        <taxon>Diptera</taxon>
        <taxon>Brachycera</taxon>
        <taxon>Muscomorpha</taxon>
        <taxon>Platypezoidea</taxon>
        <taxon>Phoridae</taxon>
        <taxon>Megaseliini</taxon>
        <taxon>Megaselia</taxon>
    </lineage>
</organism>
<protein>
    <submittedName>
        <fullName evidence="1">Uncharacterized protein</fullName>
    </submittedName>
</protein>
<sequence>MYLEPTVPLYRGSPFKILGDVQFPDIQNDQRKSSQILGYSDKIDVIGRTNLDVEGIFLEIEKVASSYPNDLMVNGNKTK</sequence>
<proteinExistence type="predicted"/>
<dbReference type="AlphaFoldDB" id="T1GAM0"/>
<evidence type="ECO:0000313" key="1">
    <source>
        <dbReference type="EnsemblMetazoa" id="MESCA000279-PA"/>
    </source>
</evidence>
<dbReference type="EMBL" id="CAQQ02039536">
    <property type="status" value="NOT_ANNOTATED_CDS"/>
    <property type="molecule type" value="Genomic_DNA"/>
</dbReference>
<dbReference type="EnsemblMetazoa" id="MESCA000279-RA">
    <property type="protein sequence ID" value="MESCA000279-PA"/>
    <property type="gene ID" value="MESCA000279"/>
</dbReference>
<keyword evidence="2" id="KW-1185">Reference proteome</keyword>
<dbReference type="HOGENOM" id="CLU_197019_0_0_1"/>